<evidence type="ECO:0000313" key="1">
    <source>
        <dbReference type="Proteomes" id="UP000694920"/>
    </source>
</evidence>
<keyword evidence="1" id="KW-1185">Reference proteome</keyword>
<organism evidence="1 2">
    <name type="scientific">Cephus cinctus</name>
    <name type="common">Wheat stem sawfly</name>
    <dbReference type="NCBI Taxonomy" id="211228"/>
    <lineage>
        <taxon>Eukaryota</taxon>
        <taxon>Metazoa</taxon>
        <taxon>Ecdysozoa</taxon>
        <taxon>Arthropoda</taxon>
        <taxon>Hexapoda</taxon>
        <taxon>Insecta</taxon>
        <taxon>Pterygota</taxon>
        <taxon>Neoptera</taxon>
        <taxon>Endopterygota</taxon>
        <taxon>Hymenoptera</taxon>
        <taxon>Cephoidea</taxon>
        <taxon>Cephidae</taxon>
        <taxon>Cephus</taxon>
    </lineage>
</organism>
<protein>
    <submittedName>
        <fullName evidence="2">Chromatin modification-related protein eaf1</fullName>
    </submittedName>
</protein>
<dbReference type="RefSeq" id="XP_024946599.1">
    <property type="nucleotide sequence ID" value="XM_025090831.1"/>
</dbReference>
<gene>
    <name evidence="2" type="primary">LOC107273470</name>
</gene>
<evidence type="ECO:0000313" key="2">
    <source>
        <dbReference type="RefSeq" id="XP_024946599.1"/>
    </source>
</evidence>
<proteinExistence type="predicted"/>
<dbReference type="KEGG" id="ccin:107273470"/>
<reference evidence="2" key="1">
    <citation type="submission" date="2025-08" db="UniProtKB">
        <authorList>
            <consortium name="RefSeq"/>
        </authorList>
    </citation>
    <scope>IDENTIFICATION</scope>
</reference>
<dbReference type="Proteomes" id="UP000694920">
    <property type="component" value="Unplaced"/>
</dbReference>
<dbReference type="GeneID" id="107273470"/>
<sequence length="265" mass="29191">MKAEAEKHSAMLNPPVQYNFNLIKSEPVEPGSIPYVGSPYGGGIATGGTSPMYVPSASPLPQTPAVMQNLRPQQTPGRTPSPMEYSPYNINLPQQQNLTLQYQAQHNMQTVSPVPSMHEQQQQLSYVAQQHQRQQQQIPLNILTPEQDEAAFQQMVNPGDMEGATGVTLDMDSQQYHFDMNVNLNLDSTDLALLDTALSENLSSGLSITDPIKKSVSVKCTDAQDASMAAEVSEMTDSFTRLTRNTIQELCTLNNIYKPSRDNFG</sequence>
<accession>A0AAJ7RT22</accession>
<name>A0AAJ7RT22_CEPCN</name>
<dbReference type="AlphaFoldDB" id="A0AAJ7RT22"/>